<dbReference type="GO" id="GO:0000164">
    <property type="term" value="C:protein phosphatase type 1 complex"/>
    <property type="evidence" value="ECO:0007669"/>
    <property type="project" value="TreeGrafter"/>
</dbReference>
<dbReference type="PANTHER" id="PTHR12307">
    <property type="entry name" value="PROTEIN PHOSPHATASE 1 REGULATORY SUBUNIT"/>
    <property type="match status" value="1"/>
</dbReference>
<feature type="region of interest" description="Disordered" evidence="1">
    <location>
        <begin position="652"/>
        <end position="671"/>
    </location>
</feature>
<evidence type="ECO:0000313" key="4">
    <source>
        <dbReference type="Proteomes" id="UP001219525"/>
    </source>
</evidence>
<feature type="compositionally biased region" description="Acidic residues" evidence="1">
    <location>
        <begin position="863"/>
        <end position="874"/>
    </location>
</feature>
<evidence type="ECO:0000313" key="3">
    <source>
        <dbReference type="EMBL" id="KAJ7207610.1"/>
    </source>
</evidence>
<feature type="compositionally biased region" description="Acidic residues" evidence="1">
    <location>
        <begin position="401"/>
        <end position="411"/>
    </location>
</feature>
<dbReference type="InterPro" id="IPR038175">
    <property type="entry name" value="CBM21_dom_sf"/>
</dbReference>
<evidence type="ECO:0000256" key="1">
    <source>
        <dbReference type="SAM" id="MobiDB-lite"/>
    </source>
</evidence>
<feature type="domain" description="CBM21" evidence="2">
    <location>
        <begin position="491"/>
        <end position="682"/>
    </location>
</feature>
<feature type="region of interest" description="Disordered" evidence="1">
    <location>
        <begin position="398"/>
        <end position="420"/>
    </location>
</feature>
<feature type="compositionally biased region" description="Low complexity" evidence="1">
    <location>
        <begin position="704"/>
        <end position="719"/>
    </location>
</feature>
<dbReference type="InterPro" id="IPR050782">
    <property type="entry name" value="PP1_regulatory_subunit_3"/>
</dbReference>
<dbReference type="EMBL" id="JARJCW010000036">
    <property type="protein sequence ID" value="KAJ7207610.1"/>
    <property type="molecule type" value="Genomic_DNA"/>
</dbReference>
<feature type="compositionally biased region" description="Low complexity" evidence="1">
    <location>
        <begin position="129"/>
        <end position="141"/>
    </location>
</feature>
<organism evidence="3 4">
    <name type="scientific">Mycena pura</name>
    <dbReference type="NCBI Taxonomy" id="153505"/>
    <lineage>
        <taxon>Eukaryota</taxon>
        <taxon>Fungi</taxon>
        <taxon>Dikarya</taxon>
        <taxon>Basidiomycota</taxon>
        <taxon>Agaricomycotina</taxon>
        <taxon>Agaricomycetes</taxon>
        <taxon>Agaricomycetidae</taxon>
        <taxon>Agaricales</taxon>
        <taxon>Marasmiineae</taxon>
        <taxon>Mycenaceae</taxon>
        <taxon>Mycena</taxon>
    </lineage>
</organism>
<proteinExistence type="predicted"/>
<feature type="region of interest" description="Disordered" evidence="1">
    <location>
        <begin position="694"/>
        <end position="731"/>
    </location>
</feature>
<feature type="region of interest" description="Disordered" evidence="1">
    <location>
        <begin position="43"/>
        <end position="378"/>
    </location>
</feature>
<name>A0AAD6VCU6_9AGAR</name>
<dbReference type="Proteomes" id="UP001219525">
    <property type="component" value="Unassembled WGS sequence"/>
</dbReference>
<dbReference type="Gene3D" id="2.60.40.2440">
    <property type="entry name" value="Carbohydrate binding type-21 domain"/>
    <property type="match status" value="1"/>
</dbReference>
<comment type="caution">
    <text evidence="3">The sequence shown here is derived from an EMBL/GenBank/DDBJ whole genome shotgun (WGS) entry which is preliminary data.</text>
</comment>
<keyword evidence="4" id="KW-1185">Reference proteome</keyword>
<dbReference type="AlphaFoldDB" id="A0AAD6VCU6"/>
<feature type="compositionally biased region" description="Low complexity" evidence="1">
    <location>
        <begin position="350"/>
        <end position="362"/>
    </location>
</feature>
<feature type="compositionally biased region" description="Basic and acidic residues" evidence="1">
    <location>
        <begin position="778"/>
        <end position="815"/>
    </location>
</feature>
<feature type="compositionally biased region" description="Low complexity" evidence="1">
    <location>
        <begin position="844"/>
        <end position="854"/>
    </location>
</feature>
<reference evidence="3" key="1">
    <citation type="submission" date="2023-03" db="EMBL/GenBank/DDBJ databases">
        <title>Massive genome expansion in bonnet fungi (Mycena s.s.) driven by repeated elements and novel gene families across ecological guilds.</title>
        <authorList>
            <consortium name="Lawrence Berkeley National Laboratory"/>
            <person name="Harder C.B."/>
            <person name="Miyauchi S."/>
            <person name="Viragh M."/>
            <person name="Kuo A."/>
            <person name="Thoen E."/>
            <person name="Andreopoulos B."/>
            <person name="Lu D."/>
            <person name="Skrede I."/>
            <person name="Drula E."/>
            <person name="Henrissat B."/>
            <person name="Morin E."/>
            <person name="Kohler A."/>
            <person name="Barry K."/>
            <person name="LaButti K."/>
            <person name="Morin E."/>
            <person name="Salamov A."/>
            <person name="Lipzen A."/>
            <person name="Mereny Z."/>
            <person name="Hegedus B."/>
            <person name="Baldrian P."/>
            <person name="Stursova M."/>
            <person name="Weitz H."/>
            <person name="Taylor A."/>
            <person name="Grigoriev I.V."/>
            <person name="Nagy L.G."/>
            <person name="Martin F."/>
            <person name="Kauserud H."/>
        </authorList>
    </citation>
    <scope>NUCLEOTIDE SEQUENCE</scope>
    <source>
        <strain evidence="3">9144</strain>
    </source>
</reference>
<dbReference type="Pfam" id="PF03370">
    <property type="entry name" value="CBM_21"/>
    <property type="match status" value="1"/>
</dbReference>
<feature type="compositionally biased region" description="Basic residues" evidence="1">
    <location>
        <begin position="109"/>
        <end position="122"/>
    </location>
</feature>
<feature type="compositionally biased region" description="Pro residues" evidence="1">
    <location>
        <begin position="910"/>
        <end position="927"/>
    </location>
</feature>
<dbReference type="PANTHER" id="PTHR12307:SF36">
    <property type="entry name" value="GLYCOGEN-BINDING SUBUNIT 76A"/>
    <property type="match status" value="1"/>
</dbReference>
<dbReference type="PROSITE" id="PS51159">
    <property type="entry name" value="CBM21"/>
    <property type="match status" value="1"/>
</dbReference>
<feature type="compositionally biased region" description="Pro residues" evidence="1">
    <location>
        <begin position="46"/>
        <end position="68"/>
    </location>
</feature>
<feature type="compositionally biased region" description="Low complexity" evidence="1">
    <location>
        <begin position="303"/>
        <end position="312"/>
    </location>
</feature>
<feature type="region of interest" description="Disordered" evidence="1">
    <location>
        <begin position="984"/>
        <end position="1004"/>
    </location>
</feature>
<sequence>MRSRNIPNQAWSTNVSKTLSKTLIFNNHHHSLFLLIPPRAGGCPAHRPPPSQVRPRPAPPLLPPPPRRPLTSSIASCNRLDTDTHSDRLTMPYSDPGVVAPPPPTSAHPHPHSRGRPGHRRSYTLAQDAPGPGAFAPLAGLPRRHSHHAPAPVRAPRFHFRADEDDGSSSSSDEPQMLLPAYSPSVPAHGPAADDDDGHPPPLRLRQPAAFRLTPPVPRRGAPAQPSPPRSPPRSPNPSFVAVSSPLSHLAVPPHSAPPDSIPFPRAGASSPVALTPPMPKRPTLPARASSQPLIFLANGKPLKSSLKSSRSAPNVPSHHLRARSAPLTPVLSPSAPSTPESEDDSHDPAAFASALAAAASAGTDSPTTPKAVHFPSPDEGLETVLLFKRSARPASVSFPLDDETETETETDSGPRRWAGAVAIGGKGKDAYPFPPRAISSPLNPKSSNTKADDGAEWLYALHAPDVPGSMEAASMVLLERVWLEGAGQSKSSPTNTHTGAPAPADGELHLCGTLLVRNATFEKHVFVRFTLDEWCTTSEVSARYVASLPGPPSAFSPVEEPQPGPGWDRFEFAVRLTDYAHSHLRASSSAFDAVVARDGGQKLRPLGVAGLGRGLAGRELVMVARFFSPWVAPGGVAPYVWCDALVPATGESKEPRRWTGTGAGGAGEWWDNNGGRNYRVGFKVERVVPPAAQPQIPFPTIDSPVQADSSSSASAVGASPPPPPPRTAQAQALAVKLGRLNLRNYSAPNRGAAAVPGRALSLPATPSPPSTLGLEPQPEKKTDEGAEKEKTEKESPEAQKESQTPKDKDKDKEANTGGVGLYWPWGRSTMAALAPATVTTGMNTPPSLNTTPSPASPAPAKEDDESSSDDFENETPPTSPLGAAGLLGLPEVQGVDAGKEIEPAMLPLPASPPLAAPSPTTIPLPASPLGVSPVSTPPASSSPSGHAHGSSSPLGNVPTGAETSSSLYKAFLRQWCFAGAGPGAGAGARAGASPGPQKPKVEV</sequence>
<dbReference type="GO" id="GO:2001069">
    <property type="term" value="F:glycogen binding"/>
    <property type="evidence" value="ECO:0007669"/>
    <property type="project" value="TreeGrafter"/>
</dbReference>
<accession>A0AAD6VCU6</accession>
<gene>
    <name evidence="3" type="ORF">GGX14DRAFT_635703</name>
</gene>
<dbReference type="GO" id="GO:0008157">
    <property type="term" value="F:protein phosphatase 1 binding"/>
    <property type="evidence" value="ECO:0007669"/>
    <property type="project" value="TreeGrafter"/>
</dbReference>
<dbReference type="InterPro" id="IPR005036">
    <property type="entry name" value="CBM21_dom"/>
</dbReference>
<feature type="compositionally biased region" description="Pro residues" evidence="1">
    <location>
        <begin position="225"/>
        <end position="236"/>
    </location>
</feature>
<feature type="compositionally biased region" description="Low complexity" evidence="1">
    <location>
        <begin position="928"/>
        <end position="954"/>
    </location>
</feature>
<dbReference type="GO" id="GO:0005979">
    <property type="term" value="P:regulation of glycogen biosynthetic process"/>
    <property type="evidence" value="ECO:0007669"/>
    <property type="project" value="TreeGrafter"/>
</dbReference>
<protein>
    <recommendedName>
        <fullName evidence="2">CBM21 domain-containing protein</fullName>
    </recommendedName>
</protein>
<feature type="region of interest" description="Disordered" evidence="1">
    <location>
        <begin position="760"/>
        <end position="964"/>
    </location>
</feature>
<evidence type="ECO:0000259" key="2">
    <source>
        <dbReference type="PROSITE" id="PS51159"/>
    </source>
</evidence>